<keyword evidence="2" id="KW-0808">Transferase</keyword>
<gene>
    <name evidence="2" type="ORF">C8D84_11612</name>
</gene>
<dbReference type="PANTHER" id="PTHR43685:SF2">
    <property type="entry name" value="GLYCOSYLTRANSFERASE 2-LIKE DOMAIN-CONTAINING PROTEIN"/>
    <property type="match status" value="1"/>
</dbReference>
<proteinExistence type="predicted"/>
<evidence type="ECO:0000313" key="3">
    <source>
        <dbReference type="Proteomes" id="UP000245655"/>
    </source>
</evidence>
<evidence type="ECO:0000259" key="1">
    <source>
        <dbReference type="Pfam" id="PF00535"/>
    </source>
</evidence>
<name>A0A2V1ZV90_PSYIM</name>
<protein>
    <submittedName>
        <fullName evidence="2">Glycosyltransferase involved in cell wall biosynthesis</fullName>
    </submittedName>
</protein>
<keyword evidence="3" id="KW-1185">Reference proteome</keyword>
<accession>A0A2V1ZV90</accession>
<comment type="caution">
    <text evidence="2">The sequence shown here is derived from an EMBL/GenBank/DDBJ whole genome shotgun (WGS) entry which is preliminary data.</text>
</comment>
<dbReference type="InterPro" id="IPR029044">
    <property type="entry name" value="Nucleotide-diphossugar_trans"/>
</dbReference>
<dbReference type="CDD" id="cd06433">
    <property type="entry name" value="GT_2_WfgS_like"/>
    <property type="match status" value="1"/>
</dbReference>
<dbReference type="InterPro" id="IPR001173">
    <property type="entry name" value="Glyco_trans_2-like"/>
</dbReference>
<reference evidence="2 3" key="1">
    <citation type="submission" date="2018-05" db="EMBL/GenBank/DDBJ databases">
        <title>Genomic Encyclopedia of Type Strains, Phase IV (KMG-IV): sequencing the most valuable type-strain genomes for metagenomic binning, comparative biology and taxonomic classification.</title>
        <authorList>
            <person name="Goeker M."/>
        </authorList>
    </citation>
    <scope>NUCLEOTIDE SEQUENCE [LARGE SCALE GENOMIC DNA]</scope>
    <source>
        <strain evidence="2 3">DSM 7229</strain>
    </source>
</reference>
<dbReference type="AlphaFoldDB" id="A0A2V1ZV90"/>
<dbReference type="Proteomes" id="UP000245655">
    <property type="component" value="Unassembled WGS sequence"/>
</dbReference>
<evidence type="ECO:0000313" key="2">
    <source>
        <dbReference type="EMBL" id="PWK06882.1"/>
    </source>
</evidence>
<dbReference type="EMBL" id="QGGM01000016">
    <property type="protein sequence ID" value="PWK06882.1"/>
    <property type="molecule type" value="Genomic_DNA"/>
</dbReference>
<dbReference type="InterPro" id="IPR050834">
    <property type="entry name" value="Glycosyltransf_2"/>
</dbReference>
<organism evidence="2 3">
    <name type="scientific">Psychrobacter immobilis</name>
    <dbReference type="NCBI Taxonomy" id="498"/>
    <lineage>
        <taxon>Bacteria</taxon>
        <taxon>Pseudomonadati</taxon>
        <taxon>Pseudomonadota</taxon>
        <taxon>Gammaproteobacteria</taxon>
        <taxon>Moraxellales</taxon>
        <taxon>Moraxellaceae</taxon>
        <taxon>Psychrobacter</taxon>
    </lineage>
</organism>
<dbReference type="PANTHER" id="PTHR43685">
    <property type="entry name" value="GLYCOSYLTRANSFERASE"/>
    <property type="match status" value="1"/>
</dbReference>
<feature type="domain" description="Glycosyltransferase 2-like" evidence="1">
    <location>
        <begin position="40"/>
        <end position="202"/>
    </location>
</feature>
<sequence>MSGSVKLMRLENKMTSQRQQGGSQKDWDEVRKHSDLPIITIITSTYNVMQDLHWTIDSIKEQTYPNIQWIIADGASTDGTVAMLEANSGLIDYWFSEPDTGIYDAWNKALEHVKGDWVQFIGAGDELHETNTLEKVASYLKDAYPNYELVYGQVMHISEKGRKELYISGEPWEHYQGKWEGNRPRLPPHPAIFHNKNMFIRQQFDTQFKIVSDSHFLLQNLDKNFLYVPFIINIMPLGGISATISGIIASYEELNEAVKKLRIKIPLSVKVKGHMRYQVSKQGVRLLSEERYVRLLDFVKGLRGKPKVFTEN</sequence>
<dbReference type="Gene3D" id="3.90.550.10">
    <property type="entry name" value="Spore Coat Polysaccharide Biosynthesis Protein SpsA, Chain A"/>
    <property type="match status" value="1"/>
</dbReference>
<dbReference type="Pfam" id="PF00535">
    <property type="entry name" value="Glycos_transf_2"/>
    <property type="match status" value="1"/>
</dbReference>
<dbReference type="GO" id="GO:0016740">
    <property type="term" value="F:transferase activity"/>
    <property type="evidence" value="ECO:0007669"/>
    <property type="project" value="UniProtKB-KW"/>
</dbReference>
<dbReference type="SUPFAM" id="SSF53448">
    <property type="entry name" value="Nucleotide-diphospho-sugar transferases"/>
    <property type="match status" value="1"/>
</dbReference>